<dbReference type="AlphaFoldDB" id="A0A843VG21"/>
<evidence type="ECO:0000313" key="2">
    <source>
        <dbReference type="EMBL" id="MQL94086.1"/>
    </source>
</evidence>
<protein>
    <submittedName>
        <fullName evidence="2">Uncharacterized protein</fullName>
    </submittedName>
</protein>
<feature type="compositionally biased region" description="Low complexity" evidence="1">
    <location>
        <begin position="73"/>
        <end position="84"/>
    </location>
</feature>
<sequence length="118" mass="12924">SPCNFPQIGGFCAISRQLRVLPQFSTFRRLFCNLCNPSLGDGEVPLFNTWVWARGAATTFGEPKAPRAKGSKSSKASKGSKPPSRWVPPVGSLVDQRWGASGWMFGPEASPWRWAKSP</sequence>
<reference evidence="2" key="1">
    <citation type="submission" date="2017-07" db="EMBL/GenBank/DDBJ databases">
        <title>Taro Niue Genome Assembly and Annotation.</title>
        <authorList>
            <person name="Atibalentja N."/>
            <person name="Keating K."/>
            <person name="Fields C.J."/>
        </authorList>
    </citation>
    <scope>NUCLEOTIDE SEQUENCE</scope>
    <source>
        <strain evidence="2">Niue_2</strain>
        <tissue evidence="2">Leaf</tissue>
    </source>
</reference>
<proteinExistence type="predicted"/>
<accession>A0A843VG21</accession>
<keyword evidence="3" id="KW-1185">Reference proteome</keyword>
<evidence type="ECO:0000313" key="3">
    <source>
        <dbReference type="Proteomes" id="UP000652761"/>
    </source>
</evidence>
<dbReference type="Proteomes" id="UP000652761">
    <property type="component" value="Unassembled WGS sequence"/>
</dbReference>
<feature type="region of interest" description="Disordered" evidence="1">
    <location>
        <begin position="61"/>
        <end position="91"/>
    </location>
</feature>
<dbReference type="EMBL" id="NMUH01001629">
    <property type="protein sequence ID" value="MQL94086.1"/>
    <property type="molecule type" value="Genomic_DNA"/>
</dbReference>
<evidence type="ECO:0000256" key="1">
    <source>
        <dbReference type="SAM" id="MobiDB-lite"/>
    </source>
</evidence>
<comment type="caution">
    <text evidence="2">The sequence shown here is derived from an EMBL/GenBank/DDBJ whole genome shotgun (WGS) entry which is preliminary data.</text>
</comment>
<gene>
    <name evidence="2" type="ORF">Taro_026740</name>
</gene>
<organism evidence="2 3">
    <name type="scientific">Colocasia esculenta</name>
    <name type="common">Wild taro</name>
    <name type="synonym">Arum esculentum</name>
    <dbReference type="NCBI Taxonomy" id="4460"/>
    <lineage>
        <taxon>Eukaryota</taxon>
        <taxon>Viridiplantae</taxon>
        <taxon>Streptophyta</taxon>
        <taxon>Embryophyta</taxon>
        <taxon>Tracheophyta</taxon>
        <taxon>Spermatophyta</taxon>
        <taxon>Magnoliopsida</taxon>
        <taxon>Liliopsida</taxon>
        <taxon>Araceae</taxon>
        <taxon>Aroideae</taxon>
        <taxon>Colocasieae</taxon>
        <taxon>Colocasia</taxon>
    </lineage>
</organism>
<name>A0A843VG21_COLES</name>
<feature type="non-terminal residue" evidence="2">
    <location>
        <position position="118"/>
    </location>
</feature>